<dbReference type="AlphaFoldDB" id="A0A0C3KAY4"/>
<dbReference type="EMBL" id="KN831962">
    <property type="protein sequence ID" value="KIO06767.1"/>
    <property type="molecule type" value="Genomic_DNA"/>
</dbReference>
<dbReference type="HOGENOM" id="CLU_006344_7_2_1"/>
<evidence type="ECO:0000313" key="2">
    <source>
        <dbReference type="Proteomes" id="UP000054217"/>
    </source>
</evidence>
<dbReference type="OrthoDB" id="3199698at2759"/>
<sequence length="124" mass="14058">FIFTCNQMPQAQVDTLMQLWATSMLPHGDCAPFSDHVDLCQVIDAILHGDIPWKSMQVEFSGGVLEHGVPCWMKTSCDIWLHDPNAVIETLLSNPDFNDPFDYVPYCEFKPLGECCWENMMSGN</sequence>
<feature type="non-terminal residue" evidence="1">
    <location>
        <position position="124"/>
    </location>
</feature>
<name>A0A0C3KAY4_PISTI</name>
<accession>A0A0C3KAY4</accession>
<organism evidence="1 2">
    <name type="scientific">Pisolithus tinctorius Marx 270</name>
    <dbReference type="NCBI Taxonomy" id="870435"/>
    <lineage>
        <taxon>Eukaryota</taxon>
        <taxon>Fungi</taxon>
        <taxon>Dikarya</taxon>
        <taxon>Basidiomycota</taxon>
        <taxon>Agaricomycotina</taxon>
        <taxon>Agaricomycetes</taxon>
        <taxon>Agaricomycetidae</taxon>
        <taxon>Boletales</taxon>
        <taxon>Sclerodermatineae</taxon>
        <taxon>Pisolithaceae</taxon>
        <taxon>Pisolithus</taxon>
    </lineage>
</organism>
<feature type="non-terminal residue" evidence="1">
    <location>
        <position position="1"/>
    </location>
</feature>
<protein>
    <submittedName>
        <fullName evidence="1">Uncharacterized protein</fullName>
    </submittedName>
</protein>
<dbReference type="Pfam" id="PF18759">
    <property type="entry name" value="Plavaka"/>
    <property type="match status" value="1"/>
</dbReference>
<gene>
    <name evidence="1" type="ORF">M404DRAFT_101161</name>
</gene>
<reference evidence="1 2" key="1">
    <citation type="submission" date="2014-04" db="EMBL/GenBank/DDBJ databases">
        <authorList>
            <consortium name="DOE Joint Genome Institute"/>
            <person name="Kuo A."/>
            <person name="Kohler A."/>
            <person name="Costa M.D."/>
            <person name="Nagy L.G."/>
            <person name="Floudas D."/>
            <person name="Copeland A."/>
            <person name="Barry K.W."/>
            <person name="Cichocki N."/>
            <person name="Veneault-Fourrey C."/>
            <person name="LaButti K."/>
            <person name="Lindquist E.A."/>
            <person name="Lipzen A."/>
            <person name="Lundell T."/>
            <person name="Morin E."/>
            <person name="Murat C."/>
            <person name="Sun H."/>
            <person name="Tunlid A."/>
            <person name="Henrissat B."/>
            <person name="Grigoriev I.V."/>
            <person name="Hibbett D.S."/>
            <person name="Martin F."/>
            <person name="Nordberg H.P."/>
            <person name="Cantor M.N."/>
            <person name="Hua S.X."/>
        </authorList>
    </citation>
    <scope>NUCLEOTIDE SEQUENCE [LARGE SCALE GENOMIC DNA]</scope>
    <source>
        <strain evidence="1 2">Marx 270</strain>
    </source>
</reference>
<dbReference type="InterPro" id="IPR041078">
    <property type="entry name" value="Plavaka"/>
</dbReference>
<keyword evidence="2" id="KW-1185">Reference proteome</keyword>
<reference evidence="2" key="2">
    <citation type="submission" date="2015-01" db="EMBL/GenBank/DDBJ databases">
        <title>Evolutionary Origins and Diversification of the Mycorrhizal Mutualists.</title>
        <authorList>
            <consortium name="DOE Joint Genome Institute"/>
            <consortium name="Mycorrhizal Genomics Consortium"/>
            <person name="Kohler A."/>
            <person name="Kuo A."/>
            <person name="Nagy L.G."/>
            <person name="Floudas D."/>
            <person name="Copeland A."/>
            <person name="Barry K.W."/>
            <person name="Cichocki N."/>
            <person name="Veneault-Fourrey C."/>
            <person name="LaButti K."/>
            <person name="Lindquist E.A."/>
            <person name="Lipzen A."/>
            <person name="Lundell T."/>
            <person name="Morin E."/>
            <person name="Murat C."/>
            <person name="Riley R."/>
            <person name="Ohm R."/>
            <person name="Sun H."/>
            <person name="Tunlid A."/>
            <person name="Henrissat B."/>
            <person name="Grigoriev I.V."/>
            <person name="Hibbett D.S."/>
            <person name="Martin F."/>
        </authorList>
    </citation>
    <scope>NUCLEOTIDE SEQUENCE [LARGE SCALE GENOMIC DNA]</scope>
    <source>
        <strain evidence="2">Marx 270</strain>
    </source>
</reference>
<dbReference type="InParanoid" id="A0A0C3KAY4"/>
<proteinExistence type="predicted"/>
<evidence type="ECO:0000313" key="1">
    <source>
        <dbReference type="EMBL" id="KIO06767.1"/>
    </source>
</evidence>
<dbReference type="Proteomes" id="UP000054217">
    <property type="component" value="Unassembled WGS sequence"/>
</dbReference>